<feature type="binding site" evidence="5">
    <location>
        <position position="65"/>
    </location>
    <ligand>
        <name>Mo-molybdopterin</name>
        <dbReference type="ChEBI" id="CHEBI:71302"/>
    </ligand>
</feature>
<comment type="PTM">
    <text evidence="5">Predicted to be exported by the Tat system. The position of the signal peptide cleavage has not been experimentally proven.</text>
</comment>
<dbReference type="PROSITE" id="PS51318">
    <property type="entry name" value="TAT"/>
    <property type="match status" value="1"/>
</dbReference>
<comment type="cofactor">
    <cofactor evidence="5">
        <name>Mo-molybdopterin</name>
        <dbReference type="ChEBI" id="CHEBI:71302"/>
    </cofactor>
    <text evidence="5">Binds 1 Mo-molybdopterin (Mo-MPT) cofactor per subunit.</text>
</comment>
<dbReference type="Proteomes" id="UP001428290">
    <property type="component" value="Unassembled WGS sequence"/>
</dbReference>
<dbReference type="InterPro" id="IPR036374">
    <property type="entry name" value="OxRdtase_Mopterin-bd_sf"/>
</dbReference>
<evidence type="ECO:0000256" key="5">
    <source>
        <dbReference type="HAMAP-Rule" id="MF_01206"/>
    </source>
</evidence>
<feature type="binding site" evidence="5">
    <location>
        <position position="206"/>
    </location>
    <ligand>
        <name>Mo-molybdopterin</name>
        <dbReference type="ChEBI" id="CHEBI:71302"/>
    </ligand>
</feature>
<feature type="binding site" evidence="5">
    <location>
        <position position="211"/>
    </location>
    <ligand>
        <name>Mo-molybdopterin</name>
        <dbReference type="ChEBI" id="CHEBI:71302"/>
    </ligand>
</feature>
<dbReference type="InterPro" id="IPR006311">
    <property type="entry name" value="TAT_signal"/>
</dbReference>
<dbReference type="NCBIfam" id="NF003767">
    <property type="entry name" value="PRK05363.1"/>
    <property type="match status" value="1"/>
</dbReference>
<dbReference type="SUPFAM" id="SSF56524">
    <property type="entry name" value="Oxidoreductase molybdopterin-binding domain"/>
    <property type="match status" value="1"/>
</dbReference>
<evidence type="ECO:0000256" key="4">
    <source>
        <dbReference type="ARBA" id="ARBA00023002"/>
    </source>
</evidence>
<evidence type="ECO:0000256" key="3">
    <source>
        <dbReference type="ARBA" id="ARBA00022729"/>
    </source>
</evidence>
<evidence type="ECO:0000256" key="2">
    <source>
        <dbReference type="ARBA" id="ARBA00022723"/>
    </source>
</evidence>
<comment type="caution">
    <text evidence="7">The sequence shown here is derived from an EMBL/GenBank/DDBJ whole genome shotgun (WGS) entry which is preliminary data.</text>
</comment>
<keyword evidence="1 5" id="KW-0500">Molybdenum</keyword>
<dbReference type="PANTHER" id="PTHR43032:SF3">
    <property type="entry name" value="PROTEIN-METHIONINE-SULFOXIDE REDUCTASE CATALYTIC SUBUNIT MSRP"/>
    <property type="match status" value="1"/>
</dbReference>
<feature type="binding site" evidence="5">
    <location>
        <position position="123"/>
    </location>
    <ligand>
        <name>Mo-molybdopterin</name>
        <dbReference type="ChEBI" id="CHEBI:71302"/>
    </ligand>
    <ligandPart>
        <name>Mo</name>
        <dbReference type="ChEBI" id="CHEBI:28685"/>
    </ligandPart>
</feature>
<evidence type="ECO:0000256" key="1">
    <source>
        <dbReference type="ARBA" id="ARBA00022505"/>
    </source>
</evidence>
<dbReference type="InterPro" id="IPR019546">
    <property type="entry name" value="TAT_signal_bac_arc"/>
</dbReference>
<keyword evidence="2 5" id="KW-0479">Metal-binding</keyword>
<keyword evidence="4 5" id="KW-0560">Oxidoreductase</keyword>
<dbReference type="HAMAP" id="MF_01206">
    <property type="entry name" value="MsrP"/>
    <property type="match status" value="1"/>
</dbReference>
<evidence type="ECO:0000313" key="7">
    <source>
        <dbReference type="EMBL" id="GAA5531360.1"/>
    </source>
</evidence>
<comment type="catalytic activity">
    <reaction evidence="5">
        <text>L-methionyl-[protein] + a quinone + H2O = L-methionyl-(R)-S-oxide-[protein] + a quinol</text>
        <dbReference type="Rhea" id="RHEA:51296"/>
        <dbReference type="Rhea" id="RHEA-COMP:12313"/>
        <dbReference type="Rhea" id="RHEA-COMP:12314"/>
        <dbReference type="ChEBI" id="CHEBI:15377"/>
        <dbReference type="ChEBI" id="CHEBI:16044"/>
        <dbReference type="ChEBI" id="CHEBI:24646"/>
        <dbReference type="ChEBI" id="CHEBI:45764"/>
        <dbReference type="ChEBI" id="CHEBI:132124"/>
    </reaction>
</comment>
<feature type="binding site" evidence="5">
    <location>
        <begin position="68"/>
        <end position="69"/>
    </location>
    <ligand>
        <name>Mo-molybdopterin</name>
        <dbReference type="ChEBI" id="CHEBI:71302"/>
    </ligand>
</feature>
<dbReference type="InterPro" id="IPR022867">
    <property type="entry name" value="MsrP"/>
</dbReference>
<feature type="binding site" evidence="5">
    <location>
        <position position="158"/>
    </location>
    <ligand>
        <name>Mo-molybdopterin</name>
        <dbReference type="ChEBI" id="CHEBI:71302"/>
    </ligand>
</feature>
<dbReference type="Pfam" id="PF00174">
    <property type="entry name" value="Oxidored_molyb"/>
    <property type="match status" value="1"/>
</dbReference>
<comment type="catalytic activity">
    <reaction evidence="5">
        <text>L-methionyl-[protein] + a quinone + H2O = L-methionyl-(S)-S-oxide-[protein] + a quinol</text>
        <dbReference type="Rhea" id="RHEA:51292"/>
        <dbReference type="Rhea" id="RHEA-COMP:12313"/>
        <dbReference type="Rhea" id="RHEA-COMP:12315"/>
        <dbReference type="ChEBI" id="CHEBI:15377"/>
        <dbReference type="ChEBI" id="CHEBI:16044"/>
        <dbReference type="ChEBI" id="CHEBI:24646"/>
        <dbReference type="ChEBI" id="CHEBI:44120"/>
        <dbReference type="ChEBI" id="CHEBI:132124"/>
    </reaction>
</comment>
<feature type="binding site" evidence="5">
    <location>
        <begin position="222"/>
        <end position="224"/>
    </location>
    <ligand>
        <name>Mo-molybdopterin</name>
        <dbReference type="ChEBI" id="CHEBI:71302"/>
    </ligand>
</feature>
<name>A0ABP9X7J5_9CHLR</name>
<comment type="similarity">
    <text evidence="5">Belongs to the MsrP family.</text>
</comment>
<accession>A0ABP9X7J5</accession>
<keyword evidence="8" id="KW-1185">Reference proteome</keyword>
<dbReference type="EMBL" id="BAABRU010000045">
    <property type="protein sequence ID" value="GAA5531360.1"/>
    <property type="molecule type" value="Genomic_DNA"/>
</dbReference>
<proteinExistence type="inferred from homology"/>
<comment type="subunit">
    <text evidence="5">Heterodimer of a catalytic subunit (MsrP) and a heme-binding subunit (MsrQ).</text>
</comment>
<feature type="domain" description="Oxidoreductase molybdopterin-binding" evidence="6">
    <location>
        <begin position="84"/>
        <end position="240"/>
    </location>
</feature>
<dbReference type="RefSeq" id="WP_345724918.1">
    <property type="nucleotide sequence ID" value="NZ_BAABRU010000045.1"/>
</dbReference>
<dbReference type="EC" id="1.8.5.-" evidence="5"/>
<comment type="function">
    <text evidence="5">Part of the MsrPQ system that repairs oxidized cell envelope proteins containing methionine sulfoxide residues (Met-O), using respiratory chain electrons. Thus protects these proteins from oxidative-stress damage caused by reactive species of oxygen and chlorine. MsrPQ is essential for the maintenance of envelope integrity under bleach stress, rescuing a wide series of structurally unrelated cell envelope proteins from methionine oxidation. The catalytic subunit MsrP is non-stereospecific, being able to reduce both (R-) and (S-) diastereoisomers of methionine sulfoxide.</text>
</comment>
<reference evidence="7 8" key="1">
    <citation type="submission" date="2024-02" db="EMBL/GenBank/DDBJ databases">
        <title>Herpetosiphon gulosus NBRC 112829.</title>
        <authorList>
            <person name="Ichikawa N."/>
            <person name="Katano-Makiyama Y."/>
            <person name="Hidaka K."/>
        </authorList>
    </citation>
    <scope>NUCLEOTIDE SEQUENCE [LARGE SCALE GENOMIC DNA]</scope>
    <source>
        <strain evidence="7 8">NBRC 112829</strain>
    </source>
</reference>
<evidence type="ECO:0000313" key="8">
    <source>
        <dbReference type="Proteomes" id="UP001428290"/>
    </source>
</evidence>
<keyword evidence="3 5" id="KW-0732">Signal</keyword>
<dbReference type="InterPro" id="IPR000572">
    <property type="entry name" value="OxRdtase_Mopterin-bd_dom"/>
</dbReference>
<organism evidence="7 8">
    <name type="scientific">Herpetosiphon gulosus</name>
    <dbReference type="NCBI Taxonomy" id="1973496"/>
    <lineage>
        <taxon>Bacteria</taxon>
        <taxon>Bacillati</taxon>
        <taxon>Chloroflexota</taxon>
        <taxon>Chloroflexia</taxon>
        <taxon>Herpetosiphonales</taxon>
        <taxon>Herpetosiphonaceae</taxon>
        <taxon>Herpetosiphon</taxon>
    </lineage>
</organism>
<gene>
    <name evidence="7" type="primary">msrP_2</name>
    <name evidence="5" type="synonym">msrP</name>
    <name evidence="7" type="ORF">Hgul01_05185</name>
</gene>
<protein>
    <recommendedName>
        <fullName evidence="5">Protein-methionine-sulfoxide reductase catalytic subunit MsrP</fullName>
        <ecNumber evidence="5">1.8.5.-</ecNumber>
    </recommendedName>
</protein>
<evidence type="ECO:0000259" key="6">
    <source>
        <dbReference type="Pfam" id="PF00174"/>
    </source>
</evidence>
<sequence length="302" mass="33871">MKKIPSSEITPEALFHSRRQFIKGAAALFGSAAVLAACGSETSETSDLPAGVDVQTPYESIINYNNFYEFSTNKEAVAEASKNFTTNPWTVEVSGLVNKPQTFAIEDLLKQFTQEERVYRLRCVEGWSMVIPWTGFSLASLLKQVEPTSAAKYVRFETVMRPEEMPGQSSSYYTWPYVEGLRLDEAMHDLTLMATGVYGKPILPQNGAPFRLAVPWKYGFKSIKSIVKIELVAEQPTSLWMNAAPDEYGFYANVNPDVAHPRWSQATERRIGEAGRRRTLAFNGYADEVAALYKDLDLKANY</sequence>
<dbReference type="NCBIfam" id="TIGR01409">
    <property type="entry name" value="TAT_signal_seq"/>
    <property type="match status" value="1"/>
</dbReference>
<dbReference type="Gene3D" id="3.90.420.10">
    <property type="entry name" value="Oxidoreductase, molybdopterin-binding domain"/>
    <property type="match status" value="1"/>
</dbReference>
<dbReference type="PANTHER" id="PTHR43032">
    <property type="entry name" value="PROTEIN-METHIONINE-SULFOXIDE REDUCTASE"/>
    <property type="match status" value="1"/>
</dbReference>